<evidence type="ECO:0000313" key="1">
    <source>
        <dbReference type="EMBL" id="QSZ67505.1"/>
    </source>
</evidence>
<dbReference type="EMBL" id="CP036172">
    <property type="protein sequence ID" value="QSZ67505.1"/>
    <property type="molecule type" value="Genomic_DNA"/>
</dbReference>
<accession>A0A8A3S5T9</accession>
<gene>
    <name evidence="1" type="ORF">RJ40_08295</name>
</gene>
<reference evidence="1" key="2">
    <citation type="submission" date="2019-02" db="EMBL/GenBank/DDBJ databases">
        <authorList>
            <person name="Chen S.-C."/>
            <person name="Chien H.-H."/>
            <person name="Lai M.-C."/>
        </authorList>
    </citation>
    <scope>NUCLEOTIDE SEQUENCE</scope>
    <source>
        <strain evidence="1">N2F9704</strain>
    </source>
</reference>
<dbReference type="AlphaFoldDB" id="A0A8A3S5T9"/>
<sequence>MTDEGKYCTICGGAVPAGPEIRKVLVDGKATGIDRLDRIIEDVIALDLEREDEIRAALLERVKAFNYVPTKKTDAYAEALMAEYRTASGGRR</sequence>
<organism evidence="1 2">
    <name type="scientific">Methanofollis aquaemaris</name>
    <dbReference type="NCBI Taxonomy" id="126734"/>
    <lineage>
        <taxon>Archaea</taxon>
        <taxon>Methanobacteriati</taxon>
        <taxon>Methanobacteriota</taxon>
        <taxon>Stenosarchaea group</taxon>
        <taxon>Methanomicrobia</taxon>
        <taxon>Methanomicrobiales</taxon>
        <taxon>Methanomicrobiaceae</taxon>
        <taxon>Methanofollis</taxon>
    </lineage>
</organism>
<protein>
    <submittedName>
        <fullName evidence="1">NAC family transcription factor</fullName>
    </submittedName>
</protein>
<dbReference type="Proteomes" id="UP001042704">
    <property type="component" value="Chromosome"/>
</dbReference>
<name>A0A8A3S5T9_9EURY</name>
<dbReference type="RefSeq" id="WP_265580400.1">
    <property type="nucleotide sequence ID" value="NZ_CP036172.1"/>
</dbReference>
<keyword evidence="2" id="KW-1185">Reference proteome</keyword>
<dbReference type="KEGG" id="maqe:RJ40_08295"/>
<proteinExistence type="predicted"/>
<dbReference type="GeneID" id="76424358"/>
<reference evidence="1" key="1">
    <citation type="journal article" date="2001" name="Int. J. Syst. Evol. Microbiol.">
        <title>Methanofollis aquaemaris sp. nov., a methanogen isolated from an aquaculture fish pond.</title>
        <authorList>
            <person name="Lai M.C."/>
            <person name="Chen S.C."/>
        </authorList>
    </citation>
    <scope>NUCLEOTIDE SEQUENCE</scope>
    <source>
        <strain evidence="1">N2F9704</strain>
    </source>
</reference>
<evidence type="ECO:0000313" key="2">
    <source>
        <dbReference type="Proteomes" id="UP001042704"/>
    </source>
</evidence>